<accession>A0A4Q7PI68</accession>
<comment type="caution">
    <text evidence="1">The sequence shown here is derived from an EMBL/GenBank/DDBJ whole genome shotgun (WGS) entry which is preliminary data.</text>
</comment>
<dbReference type="Proteomes" id="UP000292262">
    <property type="component" value="Unassembled WGS sequence"/>
</dbReference>
<dbReference type="EMBL" id="SGXE01000001">
    <property type="protein sequence ID" value="RZT00267.1"/>
    <property type="molecule type" value="Genomic_DNA"/>
</dbReference>
<protein>
    <submittedName>
        <fullName evidence="1">DUF2911 family protein</fullName>
    </submittedName>
</protein>
<evidence type="ECO:0000313" key="1">
    <source>
        <dbReference type="EMBL" id="RZT00267.1"/>
    </source>
</evidence>
<dbReference type="AlphaFoldDB" id="A0A4Q7PI68"/>
<proteinExistence type="predicted"/>
<keyword evidence="2" id="KW-1185">Reference proteome</keyword>
<dbReference type="OrthoDB" id="187854at2"/>
<dbReference type="Pfam" id="PF11138">
    <property type="entry name" value="DUF2911"/>
    <property type="match status" value="1"/>
</dbReference>
<name>A0A4Q7PI68_9FLAO</name>
<evidence type="ECO:0000313" key="2">
    <source>
        <dbReference type="Proteomes" id="UP000292262"/>
    </source>
</evidence>
<organism evidence="1 2">
    <name type="scientific">Aquimarina brevivitae</name>
    <dbReference type="NCBI Taxonomy" id="323412"/>
    <lineage>
        <taxon>Bacteria</taxon>
        <taxon>Pseudomonadati</taxon>
        <taxon>Bacteroidota</taxon>
        <taxon>Flavobacteriia</taxon>
        <taxon>Flavobacteriales</taxon>
        <taxon>Flavobacteriaceae</taxon>
        <taxon>Aquimarina</taxon>
    </lineage>
</organism>
<dbReference type="RefSeq" id="WP_130286052.1">
    <property type="nucleotide sequence ID" value="NZ_SGXE01000001.1"/>
</dbReference>
<gene>
    <name evidence="1" type="ORF">EV197_1503</name>
</gene>
<reference evidence="1 2" key="1">
    <citation type="submission" date="2019-02" db="EMBL/GenBank/DDBJ databases">
        <title>Genomic Encyclopedia of Type Strains, Phase IV (KMG-IV): sequencing the most valuable type-strain genomes for metagenomic binning, comparative biology and taxonomic classification.</title>
        <authorList>
            <person name="Goeker M."/>
        </authorList>
    </citation>
    <scope>NUCLEOTIDE SEQUENCE [LARGE SCALE GENOMIC DNA]</scope>
    <source>
        <strain evidence="1 2">DSM 17196</strain>
    </source>
</reference>
<dbReference type="InterPro" id="IPR021314">
    <property type="entry name" value="DUF2911"/>
</dbReference>
<sequence>MTKRKLILLLLLVVGLGLLFFTVKKEPSVLVEHQFNNTTIKIAYHKNQAASLHQSTKEGTYPLPKIDFEINKQVLIDGSTLKLGTYHLTLVPKTQSFKVLFNAKLPWWKKIFNTAKDSTEDQSVLTLEVPKIPLLKEVDQFAIYFENANGFTLLIISYHKTSLAIPITTKEMI</sequence>